<dbReference type="Gene3D" id="3.90.550.10">
    <property type="entry name" value="Spore Coat Polysaccharide Biosynthesis Protein SpsA, Chain A"/>
    <property type="match status" value="1"/>
</dbReference>
<dbReference type="eggNOG" id="KOG1322">
    <property type="taxonomic scope" value="Eukaryota"/>
</dbReference>
<dbReference type="InterPro" id="IPR050486">
    <property type="entry name" value="Mannose-1P_guanyltransferase"/>
</dbReference>
<sequence length="91" mass="10008">MIVHQIEALVGISPSLIHIIFTFSSVIAGVDEIVLAVNYRPEVMVAVLKDTEEKYGIRITFSVETEPFAGPLALAKDILGKDDSPFFVLNF</sequence>
<evidence type="ECO:0000259" key="2">
    <source>
        <dbReference type="Pfam" id="PF00483"/>
    </source>
</evidence>
<reference evidence="4" key="1">
    <citation type="journal article" date="2011" name="Proc. Natl. Acad. Sci. U.S.A.">
        <title>Obligate biotrophy features unraveled by the genomic analysis of rust fungi.</title>
        <authorList>
            <person name="Duplessis S."/>
            <person name="Cuomo C.A."/>
            <person name="Lin Y.-C."/>
            <person name="Aerts A."/>
            <person name="Tisserant E."/>
            <person name="Veneault-Fourrey C."/>
            <person name="Joly D.L."/>
            <person name="Hacquard S."/>
            <person name="Amselem J."/>
            <person name="Cantarel B.L."/>
            <person name="Chiu R."/>
            <person name="Coutinho P.M."/>
            <person name="Feau N."/>
            <person name="Field M."/>
            <person name="Frey P."/>
            <person name="Gelhaye E."/>
            <person name="Goldberg J."/>
            <person name="Grabherr M.G."/>
            <person name="Kodira C.D."/>
            <person name="Kohler A."/>
            <person name="Kuees U."/>
            <person name="Lindquist E.A."/>
            <person name="Lucas S.M."/>
            <person name="Mago R."/>
            <person name="Mauceli E."/>
            <person name="Morin E."/>
            <person name="Murat C."/>
            <person name="Pangilinan J.L."/>
            <person name="Park R."/>
            <person name="Pearson M."/>
            <person name="Quesneville H."/>
            <person name="Rouhier N."/>
            <person name="Sakthikumar S."/>
            <person name="Salamov A.A."/>
            <person name="Schmutz J."/>
            <person name="Selles B."/>
            <person name="Shapiro H."/>
            <person name="Tanguay P."/>
            <person name="Tuskan G.A."/>
            <person name="Henrissat B."/>
            <person name="Van de Peer Y."/>
            <person name="Rouze P."/>
            <person name="Ellis J.G."/>
            <person name="Dodds P.N."/>
            <person name="Schein J.E."/>
            <person name="Zhong S."/>
            <person name="Hamelin R.C."/>
            <person name="Grigoriev I.V."/>
            <person name="Szabo L.J."/>
            <person name="Martin F."/>
        </authorList>
    </citation>
    <scope>NUCLEOTIDE SEQUENCE [LARGE SCALE GENOMIC DNA]</scope>
    <source>
        <strain evidence="4">98AG31 / pathotype 3-4-7</strain>
    </source>
</reference>
<dbReference type="InterPro" id="IPR005835">
    <property type="entry name" value="NTP_transferase_dom"/>
</dbReference>
<dbReference type="RefSeq" id="XP_007410942.1">
    <property type="nucleotide sequence ID" value="XM_007410880.1"/>
</dbReference>
<evidence type="ECO:0000313" key="3">
    <source>
        <dbReference type="EMBL" id="EGG05886.1"/>
    </source>
</evidence>
<proteinExistence type="predicted"/>
<evidence type="ECO:0000256" key="1">
    <source>
        <dbReference type="ARBA" id="ARBA00047343"/>
    </source>
</evidence>
<dbReference type="PANTHER" id="PTHR22572">
    <property type="entry name" value="SUGAR-1-PHOSPHATE GUANYL TRANSFERASE"/>
    <property type="match status" value="1"/>
</dbReference>
<dbReference type="Proteomes" id="UP000001072">
    <property type="component" value="Unassembled WGS sequence"/>
</dbReference>
<protein>
    <recommendedName>
        <fullName evidence="2">Nucleotidyl transferase domain-containing protein</fullName>
    </recommendedName>
</protein>
<gene>
    <name evidence="3" type="ORF">MELLADRAFT_87670</name>
</gene>
<dbReference type="KEGG" id="mlr:MELLADRAFT_87670"/>
<comment type="catalytic activity">
    <reaction evidence="1">
        <text>alpha-D-mannose 1-phosphate + GTP + H(+) = GDP-alpha-D-mannose + diphosphate</text>
        <dbReference type="Rhea" id="RHEA:15229"/>
        <dbReference type="ChEBI" id="CHEBI:15378"/>
        <dbReference type="ChEBI" id="CHEBI:33019"/>
        <dbReference type="ChEBI" id="CHEBI:37565"/>
        <dbReference type="ChEBI" id="CHEBI:57527"/>
        <dbReference type="ChEBI" id="CHEBI:58409"/>
        <dbReference type="EC" id="2.7.7.13"/>
    </reaction>
</comment>
<name>F4RP99_MELLP</name>
<keyword evidence="4" id="KW-1185">Reference proteome</keyword>
<dbReference type="SUPFAM" id="SSF53448">
    <property type="entry name" value="Nucleotide-diphospho-sugar transferases"/>
    <property type="match status" value="1"/>
</dbReference>
<dbReference type="STRING" id="747676.F4RP99"/>
<dbReference type="EMBL" id="GL883111">
    <property type="protein sequence ID" value="EGG05886.1"/>
    <property type="molecule type" value="Genomic_DNA"/>
</dbReference>
<dbReference type="InParanoid" id="F4RP99"/>
<dbReference type="GO" id="GO:0004475">
    <property type="term" value="F:mannose-1-phosphate guanylyltransferase (GTP) activity"/>
    <property type="evidence" value="ECO:0007669"/>
    <property type="project" value="UniProtKB-EC"/>
</dbReference>
<accession>F4RP99</accession>
<dbReference type="VEuPathDB" id="FungiDB:MELLADRAFT_87670"/>
<dbReference type="InterPro" id="IPR029044">
    <property type="entry name" value="Nucleotide-diphossugar_trans"/>
</dbReference>
<dbReference type="AlphaFoldDB" id="F4RP99"/>
<evidence type="ECO:0000313" key="4">
    <source>
        <dbReference type="Proteomes" id="UP000001072"/>
    </source>
</evidence>
<dbReference type="HOGENOM" id="CLU_2427485_0_0_1"/>
<dbReference type="Pfam" id="PF00483">
    <property type="entry name" value="NTP_transferase"/>
    <property type="match status" value="1"/>
</dbReference>
<dbReference type="OrthoDB" id="1733332at2759"/>
<organism evidence="4">
    <name type="scientific">Melampsora larici-populina (strain 98AG31 / pathotype 3-4-7)</name>
    <name type="common">Poplar leaf rust fungus</name>
    <dbReference type="NCBI Taxonomy" id="747676"/>
    <lineage>
        <taxon>Eukaryota</taxon>
        <taxon>Fungi</taxon>
        <taxon>Dikarya</taxon>
        <taxon>Basidiomycota</taxon>
        <taxon>Pucciniomycotina</taxon>
        <taxon>Pucciniomycetes</taxon>
        <taxon>Pucciniales</taxon>
        <taxon>Melampsoraceae</taxon>
        <taxon>Melampsora</taxon>
    </lineage>
</organism>
<feature type="domain" description="Nucleotidyl transferase" evidence="2">
    <location>
        <begin position="21"/>
        <end position="90"/>
    </location>
</feature>
<dbReference type="GeneID" id="18934599"/>